<evidence type="ECO:0000313" key="2">
    <source>
        <dbReference type="EMBL" id="KAJ1113131.1"/>
    </source>
</evidence>
<evidence type="ECO:0000313" key="3">
    <source>
        <dbReference type="Proteomes" id="UP001066276"/>
    </source>
</evidence>
<gene>
    <name evidence="2" type="ORF">NDU88_001386</name>
</gene>
<accession>A0AAV7NAX9</accession>
<organism evidence="2 3">
    <name type="scientific">Pleurodeles waltl</name>
    <name type="common">Iberian ribbed newt</name>
    <dbReference type="NCBI Taxonomy" id="8319"/>
    <lineage>
        <taxon>Eukaryota</taxon>
        <taxon>Metazoa</taxon>
        <taxon>Chordata</taxon>
        <taxon>Craniata</taxon>
        <taxon>Vertebrata</taxon>
        <taxon>Euteleostomi</taxon>
        <taxon>Amphibia</taxon>
        <taxon>Batrachia</taxon>
        <taxon>Caudata</taxon>
        <taxon>Salamandroidea</taxon>
        <taxon>Salamandridae</taxon>
        <taxon>Pleurodelinae</taxon>
        <taxon>Pleurodeles</taxon>
    </lineage>
</organism>
<keyword evidence="1" id="KW-0732">Signal</keyword>
<sequence length="115" mass="12659">MHPSRTWTILCSWLEAWGALVGAVRSVGREVPGCGAVLIRPGVTLFLAGDRYRGGDRESVLHPSAHGLVCDVCPLGCAKWGHEALLDYLTHITMPWLTYADRENLMAPLTLEEMD</sequence>
<dbReference type="EMBL" id="JANPWB010000012">
    <property type="protein sequence ID" value="KAJ1113131.1"/>
    <property type="molecule type" value="Genomic_DNA"/>
</dbReference>
<name>A0AAV7NAX9_PLEWA</name>
<feature type="signal peptide" evidence="1">
    <location>
        <begin position="1"/>
        <end position="23"/>
    </location>
</feature>
<dbReference type="Proteomes" id="UP001066276">
    <property type="component" value="Chromosome 8"/>
</dbReference>
<protein>
    <submittedName>
        <fullName evidence="2">Uncharacterized protein</fullName>
    </submittedName>
</protein>
<keyword evidence="3" id="KW-1185">Reference proteome</keyword>
<evidence type="ECO:0000256" key="1">
    <source>
        <dbReference type="SAM" id="SignalP"/>
    </source>
</evidence>
<reference evidence="2" key="1">
    <citation type="journal article" date="2022" name="bioRxiv">
        <title>Sequencing and chromosome-scale assembly of the giantPleurodeles waltlgenome.</title>
        <authorList>
            <person name="Brown T."/>
            <person name="Elewa A."/>
            <person name="Iarovenko S."/>
            <person name="Subramanian E."/>
            <person name="Araus A.J."/>
            <person name="Petzold A."/>
            <person name="Susuki M."/>
            <person name="Suzuki K.-i.T."/>
            <person name="Hayashi T."/>
            <person name="Toyoda A."/>
            <person name="Oliveira C."/>
            <person name="Osipova E."/>
            <person name="Leigh N.D."/>
            <person name="Simon A."/>
            <person name="Yun M.H."/>
        </authorList>
    </citation>
    <scope>NUCLEOTIDE SEQUENCE</scope>
    <source>
        <strain evidence="2">20211129_DDA</strain>
        <tissue evidence="2">Liver</tissue>
    </source>
</reference>
<feature type="chain" id="PRO_5043955958" evidence="1">
    <location>
        <begin position="24"/>
        <end position="115"/>
    </location>
</feature>
<proteinExistence type="predicted"/>
<dbReference type="AlphaFoldDB" id="A0AAV7NAX9"/>
<comment type="caution">
    <text evidence="2">The sequence shown here is derived from an EMBL/GenBank/DDBJ whole genome shotgun (WGS) entry which is preliminary data.</text>
</comment>